<evidence type="ECO:0000313" key="24">
    <source>
        <dbReference type="EMBL" id="RCI12385.1"/>
    </source>
</evidence>
<evidence type="ECO:0000256" key="20">
    <source>
        <dbReference type="PROSITE-ProRule" id="PRU00192"/>
    </source>
</evidence>
<dbReference type="SUPFAM" id="SSF63380">
    <property type="entry name" value="Riboflavin synthase domain-like"/>
    <property type="match status" value="1"/>
</dbReference>
<dbReference type="GO" id="GO:0006696">
    <property type="term" value="P:ergosterol biosynthetic process"/>
    <property type="evidence" value="ECO:0007669"/>
    <property type="project" value="TreeGrafter"/>
</dbReference>
<dbReference type="SMART" id="SM00326">
    <property type="entry name" value="SH3"/>
    <property type="match status" value="1"/>
</dbReference>
<dbReference type="InterPro" id="IPR008333">
    <property type="entry name" value="Cbr1-like_FAD-bd_dom"/>
</dbReference>
<feature type="region of interest" description="Disordered" evidence="21">
    <location>
        <begin position="215"/>
        <end position="279"/>
    </location>
</feature>
<dbReference type="SUPFAM" id="SSF52343">
    <property type="entry name" value="Ferredoxin reductase-like, C-terminal NADP-linked domain"/>
    <property type="match status" value="1"/>
</dbReference>
<feature type="binding site" evidence="19">
    <location>
        <position position="792"/>
    </location>
    <ligand>
        <name>FAD</name>
        <dbReference type="ChEBI" id="CHEBI:57692"/>
    </ligand>
</feature>
<organism evidence="24 25">
    <name type="scientific">Ophiocordyceps polyrhachis-furcata BCC 54312</name>
    <dbReference type="NCBI Taxonomy" id="1330021"/>
    <lineage>
        <taxon>Eukaryota</taxon>
        <taxon>Fungi</taxon>
        <taxon>Dikarya</taxon>
        <taxon>Ascomycota</taxon>
        <taxon>Pezizomycotina</taxon>
        <taxon>Sordariomycetes</taxon>
        <taxon>Hypocreomycetidae</taxon>
        <taxon>Hypocreales</taxon>
        <taxon>Ophiocordycipitaceae</taxon>
        <taxon>Ophiocordyceps</taxon>
    </lineage>
</organism>
<feature type="region of interest" description="Disordered" evidence="21">
    <location>
        <begin position="1"/>
        <end position="67"/>
    </location>
</feature>
<feature type="binding site" evidence="19">
    <location>
        <position position="802"/>
    </location>
    <ligand>
        <name>FAD</name>
        <dbReference type="ChEBI" id="CHEBI:57692"/>
    </ligand>
</feature>
<protein>
    <recommendedName>
        <fullName evidence="16">NADH-cytochrome b5 reductase 2</fullName>
        <ecNumber evidence="4">1.6.2.2</ecNumber>
    </recommendedName>
    <alternativeName>
        <fullName evidence="17">Mitochondrial cytochrome b reductase</fullName>
    </alternativeName>
</protein>
<dbReference type="Gene3D" id="3.40.50.80">
    <property type="entry name" value="Nucleotide-binding domain of ferredoxin-NADP reductase (FNR) module"/>
    <property type="match status" value="1"/>
</dbReference>
<keyword evidence="9 19" id="KW-0274">FAD</keyword>
<dbReference type="PANTHER" id="PTHR19370">
    <property type="entry name" value="NADH-CYTOCHROME B5 REDUCTASE"/>
    <property type="match status" value="1"/>
</dbReference>
<evidence type="ECO:0000256" key="4">
    <source>
        <dbReference type="ARBA" id="ARBA00012011"/>
    </source>
</evidence>
<evidence type="ECO:0000256" key="3">
    <source>
        <dbReference type="ARBA" id="ARBA00006105"/>
    </source>
</evidence>
<feature type="region of interest" description="Disordered" evidence="21">
    <location>
        <begin position="162"/>
        <end position="195"/>
    </location>
</feature>
<evidence type="ECO:0000259" key="22">
    <source>
        <dbReference type="PROSITE" id="PS50002"/>
    </source>
</evidence>
<feature type="domain" description="FAD-binding FR-type" evidence="23">
    <location>
        <begin position="721"/>
        <end position="826"/>
    </location>
</feature>
<comment type="subcellular location">
    <subcellularLocation>
        <location evidence="2">Mitochondrion outer membrane</location>
        <topology evidence="2">Single-pass membrane protein</topology>
    </subcellularLocation>
</comment>
<feature type="region of interest" description="Disordered" evidence="21">
    <location>
        <begin position="138"/>
        <end position="157"/>
    </location>
</feature>
<proteinExistence type="inferred from homology"/>
<dbReference type="STRING" id="1330021.A0A367LD89"/>
<dbReference type="PROSITE" id="PS51384">
    <property type="entry name" value="FAD_FR"/>
    <property type="match status" value="1"/>
</dbReference>
<dbReference type="InterPro" id="IPR001433">
    <property type="entry name" value="OxRdtase_FAD/NAD-bd"/>
</dbReference>
<evidence type="ECO:0000256" key="9">
    <source>
        <dbReference type="ARBA" id="ARBA00022827"/>
    </source>
</evidence>
<evidence type="ECO:0000256" key="16">
    <source>
        <dbReference type="ARBA" id="ARBA00039435"/>
    </source>
</evidence>
<dbReference type="CDD" id="cd06183">
    <property type="entry name" value="cyt_b5_reduct_like"/>
    <property type="match status" value="1"/>
</dbReference>
<dbReference type="Pfam" id="PF00018">
    <property type="entry name" value="SH3_1"/>
    <property type="match status" value="1"/>
</dbReference>
<dbReference type="InterPro" id="IPR001709">
    <property type="entry name" value="Flavoprot_Pyr_Nucl_cyt_Rdtase"/>
</dbReference>
<evidence type="ECO:0000256" key="11">
    <source>
        <dbReference type="ARBA" id="ARBA00023002"/>
    </source>
</evidence>
<feature type="binding site" evidence="19">
    <location>
        <position position="801"/>
    </location>
    <ligand>
        <name>FAD</name>
        <dbReference type="ChEBI" id="CHEBI:57692"/>
    </ligand>
</feature>
<feature type="compositionally biased region" description="Polar residues" evidence="21">
    <location>
        <begin position="1"/>
        <end position="13"/>
    </location>
</feature>
<feature type="binding site" evidence="19">
    <location>
        <position position="794"/>
    </location>
    <ligand>
        <name>FAD</name>
        <dbReference type="ChEBI" id="CHEBI:57692"/>
    </ligand>
</feature>
<dbReference type="InterPro" id="IPR001452">
    <property type="entry name" value="SH3_domain"/>
</dbReference>
<keyword evidence="6 19" id="KW-0285">Flavoprotein</keyword>
<dbReference type="InterPro" id="IPR017938">
    <property type="entry name" value="Riboflavin_synthase-like_b-brl"/>
</dbReference>
<evidence type="ECO:0000256" key="17">
    <source>
        <dbReference type="ARBA" id="ARBA00041256"/>
    </source>
</evidence>
<comment type="function">
    <text evidence="15">May mediate the reduction of outer membrane cytochrome b5.</text>
</comment>
<sequence>MAMTETSYSTTSLPLDASVPPTHNQSLPTLTTLTASRRPWSVSYAPKNRLSQYQARSRPQSPVFPMQPSSSLYTLVRDFAYPVNHPMHYGPPPEPSGPPSDLNTPASEHTRLSDPPTSWDQLKPSDARAAADALSHANDIPPIQFGDGPPYSEDDDLQSPVVATRHRKHKSTASGASRPRTSSDLDHPSSNLMSSPAYNETVYFVGRNEDGSEQYYVSQGGEANGPGGGLVTYPPDQPRQSRSYHYAPDLRQAGSKEDYASGDSSCPSSPGYHEEDQSRYSRDYQFTITSPDEEFHGKAVALFDFERENENELPLVEGQIIWVSYRHGQGWLVAEDPKTQESGLVPEEYVRLLRDIEGGMNSLTGQVGDGVVSPTVEAGTPTQAEHGNKEGPQQAGSHAANGYHQPVVSVFSTSSKDLNPYPTEQLGIQAGQAPPQVIHYHGQRGGSQANTPTLAQHGEAGSARRGSQESGPKQEGDQVETSQETGSKAAATDDACTEDAAATTTTTTTTTTTEEAGSAEAKTDCNAGETTKSDRVSSRYMWAALNGLIRHKSKLEPMDVEKTGCHVMARDLTSYDYRGSLLIALAQRPSPPPSSPSSSILSPTSQFAMFTRTAFRAAQPLRTHARRYATTEPSAKKPSATTTTTTSSTSSENGGSSSQGKATNSSSPWLYLAGAAFAVGGCYWYMAGDSAAQKAAAKVKQATGSGGGGRATKAALTGGDQGFVSLKLTDVETVNHNTKRFRFELPEGDMVSGLHVASAVLTKFKGEGDEKPTVRPYTPVSDEDDQGHIDLLIKKYSGGPMSSYLHDMQPGQSLDFKGPLPKYPWSENKHEHIGLVAGGTGITPMYQLIRTIFSNPNDKTKVTLVFGNVSEEDILLRKELVELENTYPQRFRAFYVLDKAPKGKKWGGATGFITKDLLKSVLPEPKDGNIKVFVCGPPGLMKAVSGGKTSPKDQGELTGALKELGYSKDQVYKF</sequence>
<evidence type="ECO:0000256" key="13">
    <source>
        <dbReference type="ARBA" id="ARBA00023128"/>
    </source>
</evidence>
<evidence type="ECO:0000256" key="15">
    <source>
        <dbReference type="ARBA" id="ARBA00037464"/>
    </source>
</evidence>
<dbReference type="FunFam" id="3.40.50.80:FF:000009">
    <property type="entry name" value="NADH-cytochrome b5 reductase"/>
    <property type="match status" value="1"/>
</dbReference>
<dbReference type="PROSITE" id="PS50002">
    <property type="entry name" value="SH3"/>
    <property type="match status" value="1"/>
</dbReference>
<feature type="binding site" evidence="19">
    <location>
        <position position="777"/>
    </location>
    <ligand>
        <name>FAD</name>
        <dbReference type="ChEBI" id="CHEBI:57692"/>
    </ligand>
</feature>
<keyword evidence="14" id="KW-0472">Membrane</keyword>
<evidence type="ECO:0000256" key="8">
    <source>
        <dbReference type="ARBA" id="ARBA00022787"/>
    </source>
</evidence>
<evidence type="ECO:0000256" key="1">
    <source>
        <dbReference type="ARBA" id="ARBA00001974"/>
    </source>
</evidence>
<name>A0A367LD89_9HYPO</name>
<dbReference type="InterPro" id="IPR039261">
    <property type="entry name" value="FNR_nucleotide-bd"/>
</dbReference>
<comment type="cofactor">
    <cofactor evidence="1 19">
        <name>FAD</name>
        <dbReference type="ChEBI" id="CHEBI:57692"/>
    </cofactor>
</comment>
<feature type="compositionally biased region" description="Low complexity" evidence="21">
    <location>
        <begin position="489"/>
        <end position="516"/>
    </location>
</feature>
<evidence type="ECO:0000256" key="6">
    <source>
        <dbReference type="ARBA" id="ARBA00022630"/>
    </source>
</evidence>
<dbReference type="FunFam" id="2.40.30.10:FF:000032">
    <property type="entry name" value="NADH-cytochrome b5 reductase"/>
    <property type="match status" value="1"/>
</dbReference>
<evidence type="ECO:0000256" key="12">
    <source>
        <dbReference type="ARBA" id="ARBA00023027"/>
    </source>
</evidence>
<gene>
    <name evidence="24" type="ORF">L249_1299</name>
</gene>
<keyword evidence="8" id="KW-1000">Mitochondrion outer membrane</keyword>
<feature type="binding site" evidence="19">
    <location>
        <position position="843"/>
    </location>
    <ligand>
        <name>FAD</name>
        <dbReference type="ChEBI" id="CHEBI:57692"/>
    </ligand>
</feature>
<feature type="region of interest" description="Disordered" evidence="21">
    <location>
        <begin position="627"/>
        <end position="663"/>
    </location>
</feature>
<feature type="compositionally biased region" description="Low complexity" evidence="21">
    <location>
        <begin position="636"/>
        <end position="658"/>
    </location>
</feature>
<dbReference type="Gene3D" id="2.40.30.10">
    <property type="entry name" value="Translation factors"/>
    <property type="match status" value="1"/>
</dbReference>
<dbReference type="AlphaFoldDB" id="A0A367LD89"/>
<dbReference type="PANTHER" id="PTHR19370:SF171">
    <property type="entry name" value="NADH-CYTOCHROME B5 REDUCTASE 2"/>
    <property type="match status" value="1"/>
</dbReference>
<keyword evidence="12" id="KW-0520">NAD</keyword>
<keyword evidence="5 20" id="KW-0728">SH3 domain</keyword>
<evidence type="ECO:0000256" key="19">
    <source>
        <dbReference type="PIRSR" id="PIRSR601834-1"/>
    </source>
</evidence>
<keyword evidence="7" id="KW-0812">Transmembrane</keyword>
<feature type="compositionally biased region" description="Polar residues" evidence="21">
    <location>
        <begin position="21"/>
        <end position="35"/>
    </location>
</feature>
<comment type="similarity">
    <text evidence="3">Belongs to the flavoprotein pyridine nucleotide cytochrome reductase family.</text>
</comment>
<feature type="domain" description="SH3" evidence="22">
    <location>
        <begin position="294"/>
        <end position="355"/>
    </location>
</feature>
<comment type="caution">
    <text evidence="24">The sequence shown here is derived from an EMBL/GenBank/DDBJ whole genome shotgun (WGS) entry which is preliminary data.</text>
</comment>
<feature type="region of interest" description="Disordered" evidence="21">
    <location>
        <begin position="86"/>
        <end position="132"/>
    </location>
</feature>
<dbReference type="Pfam" id="PF00175">
    <property type="entry name" value="NAD_binding_1"/>
    <property type="match status" value="1"/>
</dbReference>
<evidence type="ECO:0000256" key="2">
    <source>
        <dbReference type="ARBA" id="ARBA00004572"/>
    </source>
</evidence>
<dbReference type="SUPFAM" id="SSF50044">
    <property type="entry name" value="SH3-domain"/>
    <property type="match status" value="1"/>
</dbReference>
<feature type="compositionally biased region" description="Pro residues" evidence="21">
    <location>
        <begin position="89"/>
        <end position="98"/>
    </location>
</feature>
<keyword evidence="13" id="KW-0496">Mitochondrion</keyword>
<dbReference type="GO" id="GO:0005741">
    <property type="term" value="C:mitochondrial outer membrane"/>
    <property type="evidence" value="ECO:0007669"/>
    <property type="project" value="UniProtKB-SubCell"/>
</dbReference>
<evidence type="ECO:0000256" key="14">
    <source>
        <dbReference type="ARBA" id="ARBA00023136"/>
    </source>
</evidence>
<dbReference type="EMBL" id="LKCN02000007">
    <property type="protein sequence ID" value="RCI12385.1"/>
    <property type="molecule type" value="Genomic_DNA"/>
</dbReference>
<feature type="compositionally biased region" description="Polar residues" evidence="21">
    <location>
        <begin position="49"/>
        <end position="60"/>
    </location>
</feature>
<dbReference type="InterPro" id="IPR017927">
    <property type="entry name" value="FAD-bd_FR_type"/>
</dbReference>
<keyword evidence="25" id="KW-1185">Reference proteome</keyword>
<dbReference type="Pfam" id="PF00970">
    <property type="entry name" value="FAD_binding_6"/>
    <property type="match status" value="1"/>
</dbReference>
<reference evidence="24 25" key="1">
    <citation type="journal article" date="2015" name="BMC Genomics">
        <title>Insights from the genome of Ophiocordyceps polyrhachis-furcata to pathogenicity and host specificity in insect fungi.</title>
        <authorList>
            <person name="Wichadakul D."/>
            <person name="Kobmoo N."/>
            <person name="Ingsriswang S."/>
            <person name="Tangphatsornruang S."/>
            <person name="Chantasingh D."/>
            <person name="Luangsa-ard J.J."/>
            <person name="Eurwilaichitr L."/>
        </authorList>
    </citation>
    <scope>NUCLEOTIDE SEQUENCE [LARGE SCALE GENOMIC DNA]</scope>
    <source>
        <strain evidence="24 25">BCC 54312</strain>
    </source>
</reference>
<evidence type="ECO:0000256" key="21">
    <source>
        <dbReference type="SAM" id="MobiDB-lite"/>
    </source>
</evidence>
<evidence type="ECO:0000256" key="5">
    <source>
        <dbReference type="ARBA" id="ARBA00022443"/>
    </source>
</evidence>
<keyword evidence="11" id="KW-0560">Oxidoreductase</keyword>
<dbReference type="Gene3D" id="2.30.30.40">
    <property type="entry name" value="SH3 Domains"/>
    <property type="match status" value="1"/>
</dbReference>
<dbReference type="PRINTS" id="PR00371">
    <property type="entry name" value="FPNCR"/>
</dbReference>
<dbReference type="GO" id="GO:0090524">
    <property type="term" value="F:cytochrome-b5 reductase activity, acting on NADH"/>
    <property type="evidence" value="ECO:0007669"/>
    <property type="project" value="UniProtKB-EC"/>
</dbReference>
<dbReference type="EC" id="1.6.2.2" evidence="4"/>
<feature type="binding site" evidence="19">
    <location>
        <position position="775"/>
    </location>
    <ligand>
        <name>FAD</name>
        <dbReference type="ChEBI" id="CHEBI:57692"/>
    </ligand>
</feature>
<dbReference type="InterPro" id="IPR036028">
    <property type="entry name" value="SH3-like_dom_sf"/>
</dbReference>
<evidence type="ECO:0000259" key="23">
    <source>
        <dbReference type="PROSITE" id="PS51384"/>
    </source>
</evidence>
<dbReference type="OrthoDB" id="19092at2759"/>
<evidence type="ECO:0000256" key="18">
    <source>
        <dbReference type="ARBA" id="ARBA00047682"/>
    </source>
</evidence>
<feature type="region of interest" description="Disordered" evidence="21">
    <location>
        <begin position="364"/>
        <end position="400"/>
    </location>
</feature>
<dbReference type="Proteomes" id="UP000253664">
    <property type="component" value="Unassembled WGS sequence"/>
</dbReference>
<feature type="region of interest" description="Disordered" evidence="21">
    <location>
        <begin position="438"/>
        <end position="535"/>
    </location>
</feature>
<evidence type="ECO:0000313" key="25">
    <source>
        <dbReference type="Proteomes" id="UP000253664"/>
    </source>
</evidence>
<accession>A0A367LD89</accession>
<comment type="catalytic activity">
    <reaction evidence="18">
        <text>2 Fe(III)-[cytochrome b5] + NADH = 2 Fe(II)-[cytochrome b5] + NAD(+) + H(+)</text>
        <dbReference type="Rhea" id="RHEA:46680"/>
        <dbReference type="Rhea" id="RHEA-COMP:10438"/>
        <dbReference type="Rhea" id="RHEA-COMP:10439"/>
        <dbReference type="ChEBI" id="CHEBI:15378"/>
        <dbReference type="ChEBI" id="CHEBI:29033"/>
        <dbReference type="ChEBI" id="CHEBI:29034"/>
        <dbReference type="ChEBI" id="CHEBI:57540"/>
        <dbReference type="ChEBI" id="CHEBI:57945"/>
        <dbReference type="EC" id="1.6.2.2"/>
    </reaction>
</comment>
<evidence type="ECO:0000256" key="10">
    <source>
        <dbReference type="ARBA" id="ARBA00022989"/>
    </source>
</evidence>
<dbReference type="InterPro" id="IPR001834">
    <property type="entry name" value="CBR-like"/>
</dbReference>
<feature type="binding site" evidence="19">
    <location>
        <position position="776"/>
    </location>
    <ligand>
        <name>FAD</name>
        <dbReference type="ChEBI" id="CHEBI:57692"/>
    </ligand>
</feature>
<evidence type="ECO:0000256" key="7">
    <source>
        <dbReference type="ARBA" id="ARBA00022692"/>
    </source>
</evidence>
<keyword evidence="10" id="KW-1133">Transmembrane helix</keyword>